<keyword evidence="3" id="KW-0347">Helicase</keyword>
<dbReference type="PANTHER" id="PTHR47396">
    <property type="entry name" value="TYPE I RESTRICTION ENZYME ECOKI R PROTEIN"/>
    <property type="match status" value="1"/>
</dbReference>
<protein>
    <submittedName>
        <fullName evidence="3">DEAD/DEAH box helicase family protein</fullName>
    </submittedName>
</protein>
<dbReference type="GO" id="GO:0005524">
    <property type="term" value="F:ATP binding"/>
    <property type="evidence" value="ECO:0007669"/>
    <property type="project" value="InterPro"/>
</dbReference>
<dbReference type="REBASE" id="441288">
    <property type="entry name" value="Psp1532ORF465P"/>
</dbReference>
<evidence type="ECO:0000256" key="1">
    <source>
        <dbReference type="SAM" id="MobiDB-lite"/>
    </source>
</evidence>
<proteinExistence type="predicted"/>
<dbReference type="KEGG" id="ppel:H6H00_00460"/>
<dbReference type="PANTHER" id="PTHR47396:SF1">
    <property type="entry name" value="ATP-DEPENDENT HELICASE IRC3-RELATED"/>
    <property type="match status" value="1"/>
</dbReference>
<reference evidence="3 4" key="1">
    <citation type="submission" date="2020-08" db="EMBL/GenBank/DDBJ databases">
        <authorList>
            <person name="Mo P."/>
        </authorList>
    </citation>
    <scope>NUCLEOTIDE SEQUENCE [LARGE SCALE GENOMIC DNA]</scope>
    <source>
        <strain evidence="3 4">CGMCC 4.1532</strain>
    </source>
</reference>
<name>A0A7G7MII9_9PSEU</name>
<evidence type="ECO:0000313" key="3">
    <source>
        <dbReference type="EMBL" id="QNG52600.1"/>
    </source>
</evidence>
<dbReference type="GO" id="GO:0005829">
    <property type="term" value="C:cytosol"/>
    <property type="evidence" value="ECO:0007669"/>
    <property type="project" value="TreeGrafter"/>
</dbReference>
<organism evidence="3 4">
    <name type="scientific">Pseudonocardia petroleophila</name>
    <dbReference type="NCBI Taxonomy" id="37331"/>
    <lineage>
        <taxon>Bacteria</taxon>
        <taxon>Bacillati</taxon>
        <taxon>Actinomycetota</taxon>
        <taxon>Actinomycetes</taxon>
        <taxon>Pseudonocardiales</taxon>
        <taxon>Pseudonocardiaceae</taxon>
        <taxon>Pseudonocardia</taxon>
    </lineage>
</organism>
<feature type="domain" description="Helicase/UvrB N-terminal" evidence="2">
    <location>
        <begin position="3"/>
        <end position="189"/>
    </location>
</feature>
<keyword evidence="3" id="KW-0067">ATP-binding</keyword>
<dbReference type="GO" id="GO:0003677">
    <property type="term" value="F:DNA binding"/>
    <property type="evidence" value="ECO:0007669"/>
    <property type="project" value="InterPro"/>
</dbReference>
<keyword evidence="3" id="KW-0547">Nucleotide-binding</keyword>
<dbReference type="Pfam" id="PF04851">
    <property type="entry name" value="ResIII"/>
    <property type="match status" value="1"/>
</dbReference>
<keyword evidence="4" id="KW-1185">Reference proteome</keyword>
<evidence type="ECO:0000313" key="4">
    <source>
        <dbReference type="Proteomes" id="UP000515728"/>
    </source>
</evidence>
<gene>
    <name evidence="3" type="ORF">H6H00_00460</name>
</gene>
<dbReference type="EMBL" id="CP060131">
    <property type="protein sequence ID" value="QNG52600.1"/>
    <property type="molecule type" value="Genomic_DNA"/>
</dbReference>
<sequence length="866" mass="95977">MKFTLKDYQQDAVGDVLNLLEQARTIFHRDGRESSFSLSATTGAGKTVMAAAAIEALFYGSDTFEADPGAVVIWFSDDPNLNDQTRSRLMEASEKLVSSDLVAVAPPFSKPRLDPGKVYFLNTGKLTKNSLLTRGHQPDPDAQPLPGMDAAAQPDMQGWTIWETIANTIGDDDLTVYLILDEAHRGFNTRTTTDKPTIVRRLVNGHAGYPPIPVVWGISATIEKFRDAMKAADADESRRALPSVIVDPNRVQESGLVKDTVLLDIPAEAGNFDTVLVRRGARKLRESTERWQAYAQAQGSTDVVRPLLVLQSPNTPNPDDLGRVLDVIFAEYPDLSGDAVRHVLGDHSVQRFGSWEVDWIEPQRVEETTKVRVLIAKDGISTGWDCPRAEVLVSFRPAKDHTHITQLLGRMVRNPLARRVPGDERLNAVDCILPFFDRTTAGNVVKFLTGQLEEMPAGSGRKVLLDGRELRPNEQIEGSVWECWDALPTLTVPQRGARPVKRLVALAERLSSDGIRPGALKEVEEELHRILDAYATLYAKQLEGAVFEVWAVRGQSIAGTVGAKQLVYSDFVERADDRAIRVAFDAARKAFGADVAQSYVNHLAGPDDDADDDLRDAYVRTSALATVPEVRVKVDREADELAKAWFAQHRVEIRSLPDEHQQQYEVIRALATEPQRGELTRPRSRMEDYKTVDESGQIGIAVLVRKHLMSDGNGEFPISSLNEWERDVVVAELDRPGSVGWYRNPARAAVDSLGVTYRDAIGNWRSMHPDFLFFNEVGGVVRASIVDPHGHHLDDSLVKLKGLALFAQEYGGGFHRIEAVTKIGTTMRILDLQLPAVREALIRGDSTPIEYYKSDLAIDYDAAKHA</sequence>
<evidence type="ECO:0000259" key="2">
    <source>
        <dbReference type="Pfam" id="PF04851"/>
    </source>
</evidence>
<dbReference type="AlphaFoldDB" id="A0A7G7MII9"/>
<keyword evidence="3" id="KW-0378">Hydrolase</keyword>
<dbReference type="SUPFAM" id="SSF52540">
    <property type="entry name" value="P-loop containing nucleoside triphosphate hydrolases"/>
    <property type="match status" value="2"/>
</dbReference>
<dbReference type="InterPro" id="IPR027417">
    <property type="entry name" value="P-loop_NTPase"/>
</dbReference>
<dbReference type="Gene3D" id="3.40.50.300">
    <property type="entry name" value="P-loop containing nucleotide triphosphate hydrolases"/>
    <property type="match status" value="2"/>
</dbReference>
<dbReference type="InterPro" id="IPR006935">
    <property type="entry name" value="Helicase/UvrB_N"/>
</dbReference>
<dbReference type="GO" id="GO:0016787">
    <property type="term" value="F:hydrolase activity"/>
    <property type="evidence" value="ECO:0007669"/>
    <property type="project" value="InterPro"/>
</dbReference>
<feature type="region of interest" description="Disordered" evidence="1">
    <location>
        <begin position="130"/>
        <end position="150"/>
    </location>
</feature>
<dbReference type="Proteomes" id="UP000515728">
    <property type="component" value="Chromosome"/>
</dbReference>
<dbReference type="GO" id="GO:0004386">
    <property type="term" value="F:helicase activity"/>
    <property type="evidence" value="ECO:0007669"/>
    <property type="project" value="UniProtKB-KW"/>
</dbReference>
<dbReference type="InterPro" id="IPR050742">
    <property type="entry name" value="Helicase_Restrict-Modif_Enz"/>
</dbReference>
<accession>A0A7G7MII9</accession>
<dbReference type="RefSeq" id="WP_185719429.1">
    <property type="nucleotide sequence ID" value="NZ_BAAAWI010000001.1"/>
</dbReference>